<dbReference type="RefSeq" id="WP_035341430.1">
    <property type="nucleotide sequence ID" value="NZ_LT615367.1"/>
</dbReference>
<dbReference type="InterPro" id="IPR000014">
    <property type="entry name" value="PAS"/>
</dbReference>
<keyword evidence="9 11" id="KW-0807">Transducer</keyword>
<dbReference type="InterPro" id="IPR035965">
    <property type="entry name" value="PAS-like_dom_sf"/>
</dbReference>
<dbReference type="Proteomes" id="UP000294820">
    <property type="component" value="Chromosome 1"/>
</dbReference>
<dbReference type="SMART" id="SM00283">
    <property type="entry name" value="MA"/>
    <property type="match status" value="1"/>
</dbReference>
<dbReference type="InterPro" id="IPR051310">
    <property type="entry name" value="MCP_chemotaxis"/>
</dbReference>
<dbReference type="GO" id="GO:0005886">
    <property type="term" value="C:plasma membrane"/>
    <property type="evidence" value="ECO:0007669"/>
    <property type="project" value="UniProtKB-SubCell"/>
</dbReference>
<dbReference type="AlphaFoldDB" id="A0A375ACY1"/>
<evidence type="ECO:0000256" key="10">
    <source>
        <dbReference type="ARBA" id="ARBA00029447"/>
    </source>
</evidence>
<dbReference type="PRINTS" id="PR00260">
    <property type="entry name" value="CHEMTRNSDUCR"/>
</dbReference>
<evidence type="ECO:0000313" key="16">
    <source>
        <dbReference type="Proteomes" id="UP000294820"/>
    </source>
</evidence>
<keyword evidence="6 12" id="KW-0812">Transmembrane</keyword>
<sequence>MRNNQPVTQREYIFDKDATLMSVTDVNSHIVYANDAFIEVSGFHPDEIEGQPHNFVRHPDMPVEAFRDMWETLKHQEPWTALVKNRRQNGDHYWVRANAVPIVRQGRTTGYMSVRTQPARQEVEAAEKLYQTMREDTRGKLKLHKGVLFKRGLTGLFSRFRLISMRWRLRGIMVLATLISYFTFWAIHGDFDSDFYISSAFMTGMMLVLDALLEWQLISPIERVKQQALDIATGNTNTIQYEDRADEIGAIQRSIGQLGLMFRWLVDDISMQVLSIRSASDELAHGSEDMNSHAERTAANVQQTAAAMNEINTTVQTNTTTTSEASKQAATASNAAISGGKVINEMEKTMDSIVASSEKIAGITSIIDNIAFQTNILALNAAVEAARAGEQGKGFAVVAGEVRSLAQRSASAAGEIKQLIEASVAQVRYGSSHVREAGDSTQDIVSRVNSVSQLIAHIADSTKEQTVGLSEIGRAVEELEQITQQNATQVNTCALASDQLKQQAHRLEQALHVFR</sequence>
<feature type="domain" description="Methyl-accepting transducer" evidence="13">
    <location>
        <begin position="272"/>
        <end position="501"/>
    </location>
</feature>
<comment type="similarity">
    <text evidence="10">Belongs to the methyl-accepting chemotaxis (MCP) protein family.</text>
</comment>
<name>A0A375ACY1_9GAMM</name>
<reference evidence="15 16" key="1">
    <citation type="submission" date="2016-09" db="EMBL/GenBank/DDBJ databases">
        <authorList>
            <person name="Reverchon S."/>
            <person name="Nasser W."/>
            <person name="Leonard S."/>
            <person name="Brochier C."/>
            <person name="Duprey A."/>
        </authorList>
    </citation>
    <scope>NUCLEOTIDE SEQUENCE [LARGE SCALE GENOMIC DNA]</scope>
    <source>
        <strain evidence="15 16">174/2</strain>
    </source>
</reference>
<keyword evidence="8 12" id="KW-0472">Membrane</keyword>
<dbReference type="SUPFAM" id="SSF55785">
    <property type="entry name" value="PYP-like sensor domain (PAS domain)"/>
    <property type="match status" value="1"/>
</dbReference>
<accession>A0A375ACY1</accession>
<dbReference type="Gene3D" id="3.30.450.20">
    <property type="entry name" value="PAS domain"/>
    <property type="match status" value="1"/>
</dbReference>
<dbReference type="CDD" id="cd11386">
    <property type="entry name" value="MCP_signal"/>
    <property type="match status" value="1"/>
</dbReference>
<dbReference type="Gene3D" id="1.10.287.950">
    <property type="entry name" value="Methyl-accepting chemotaxis protein"/>
    <property type="match status" value="1"/>
</dbReference>
<keyword evidence="16" id="KW-1185">Reference proteome</keyword>
<keyword evidence="5" id="KW-0997">Cell inner membrane</keyword>
<dbReference type="Pfam" id="PF08447">
    <property type="entry name" value="PAS_3"/>
    <property type="match status" value="1"/>
</dbReference>
<dbReference type="NCBIfam" id="TIGR00229">
    <property type="entry name" value="sensory_box"/>
    <property type="match status" value="1"/>
</dbReference>
<dbReference type="PANTHER" id="PTHR43531:SF7">
    <property type="entry name" value="AEROTAXIS RECEPTOR"/>
    <property type="match status" value="1"/>
</dbReference>
<evidence type="ECO:0000256" key="9">
    <source>
        <dbReference type="ARBA" id="ARBA00023224"/>
    </source>
</evidence>
<dbReference type="SMART" id="SM00091">
    <property type="entry name" value="PAS"/>
    <property type="match status" value="1"/>
</dbReference>
<dbReference type="PANTHER" id="PTHR43531">
    <property type="entry name" value="PROTEIN ICFG"/>
    <property type="match status" value="1"/>
</dbReference>
<dbReference type="SUPFAM" id="SSF58104">
    <property type="entry name" value="Methyl-accepting chemotaxis protein (MCP) signaling domain"/>
    <property type="match status" value="1"/>
</dbReference>
<dbReference type="Pfam" id="PF00672">
    <property type="entry name" value="HAMP"/>
    <property type="match status" value="1"/>
</dbReference>
<keyword evidence="15" id="KW-0675">Receptor</keyword>
<protein>
    <submittedName>
        <fullName evidence="15">Aerotaxis sensor receptor protein</fullName>
    </submittedName>
</protein>
<dbReference type="InterPro" id="IPR004089">
    <property type="entry name" value="MCPsignal_dom"/>
</dbReference>
<dbReference type="GO" id="GO:0004888">
    <property type="term" value="F:transmembrane signaling receptor activity"/>
    <property type="evidence" value="ECO:0007669"/>
    <property type="project" value="InterPro"/>
</dbReference>
<dbReference type="FunFam" id="3.30.450.20:FF:000046">
    <property type="entry name" value="Aerotaxis sensor receptor"/>
    <property type="match status" value="1"/>
</dbReference>
<comment type="subcellular location">
    <subcellularLocation>
        <location evidence="1">Cell inner membrane</location>
        <topology evidence="1">Multi-pass membrane protein</topology>
    </subcellularLocation>
</comment>
<dbReference type="PROSITE" id="PS50111">
    <property type="entry name" value="CHEMOTAXIS_TRANSDUC_2"/>
    <property type="match status" value="1"/>
</dbReference>
<evidence type="ECO:0000256" key="1">
    <source>
        <dbReference type="ARBA" id="ARBA00004429"/>
    </source>
</evidence>
<organism evidence="15 16">
    <name type="scientific">Dickeya aquatica</name>
    <dbReference type="NCBI Taxonomy" id="1401087"/>
    <lineage>
        <taxon>Bacteria</taxon>
        <taxon>Pseudomonadati</taxon>
        <taxon>Pseudomonadota</taxon>
        <taxon>Gammaproteobacteria</taxon>
        <taxon>Enterobacterales</taxon>
        <taxon>Pectobacteriaceae</taxon>
        <taxon>Dickeya</taxon>
    </lineage>
</organism>
<dbReference type="KEGG" id="daq:DAQ1742_02581"/>
<evidence type="ECO:0000256" key="12">
    <source>
        <dbReference type="SAM" id="Phobius"/>
    </source>
</evidence>
<dbReference type="InterPro" id="IPR004090">
    <property type="entry name" value="Chemotax_Me-accpt_rcpt"/>
</dbReference>
<evidence type="ECO:0000259" key="13">
    <source>
        <dbReference type="PROSITE" id="PS50111"/>
    </source>
</evidence>
<evidence type="ECO:0000313" key="15">
    <source>
        <dbReference type="EMBL" id="SLM63459.1"/>
    </source>
</evidence>
<dbReference type="GO" id="GO:0052131">
    <property type="term" value="P:positive aerotaxis"/>
    <property type="evidence" value="ECO:0007669"/>
    <property type="project" value="UniProtKB-ARBA"/>
</dbReference>
<keyword evidence="4" id="KW-0145">Chemotaxis</keyword>
<dbReference type="CDD" id="cd00130">
    <property type="entry name" value="PAS"/>
    <property type="match status" value="1"/>
</dbReference>
<feature type="domain" description="PAS" evidence="14">
    <location>
        <begin position="23"/>
        <end position="60"/>
    </location>
</feature>
<dbReference type="InterPro" id="IPR013655">
    <property type="entry name" value="PAS_fold_3"/>
</dbReference>
<evidence type="ECO:0000256" key="8">
    <source>
        <dbReference type="ARBA" id="ARBA00023136"/>
    </source>
</evidence>
<dbReference type="GO" id="GO:0007165">
    <property type="term" value="P:signal transduction"/>
    <property type="evidence" value="ECO:0007669"/>
    <property type="project" value="UniProtKB-KW"/>
</dbReference>
<dbReference type="EMBL" id="LT615367">
    <property type="protein sequence ID" value="SLM63459.1"/>
    <property type="molecule type" value="Genomic_DNA"/>
</dbReference>
<keyword evidence="7 12" id="KW-1133">Transmembrane helix</keyword>
<evidence type="ECO:0000256" key="2">
    <source>
        <dbReference type="ARBA" id="ARBA00022475"/>
    </source>
</evidence>
<evidence type="ECO:0000256" key="3">
    <source>
        <dbReference type="ARBA" id="ARBA00022481"/>
    </source>
</evidence>
<dbReference type="InterPro" id="IPR003660">
    <property type="entry name" value="HAMP_dom"/>
</dbReference>
<dbReference type="Pfam" id="PF00015">
    <property type="entry name" value="MCPsignal"/>
    <property type="match status" value="1"/>
</dbReference>
<feature type="transmembrane region" description="Helical" evidence="12">
    <location>
        <begin position="169"/>
        <end position="189"/>
    </location>
</feature>
<evidence type="ECO:0000256" key="6">
    <source>
        <dbReference type="ARBA" id="ARBA00022692"/>
    </source>
</evidence>
<evidence type="ECO:0000256" key="11">
    <source>
        <dbReference type="PROSITE-ProRule" id="PRU00284"/>
    </source>
</evidence>
<evidence type="ECO:0000256" key="4">
    <source>
        <dbReference type="ARBA" id="ARBA00022500"/>
    </source>
</evidence>
<evidence type="ECO:0000256" key="7">
    <source>
        <dbReference type="ARBA" id="ARBA00022989"/>
    </source>
</evidence>
<evidence type="ECO:0000259" key="14">
    <source>
        <dbReference type="PROSITE" id="PS50112"/>
    </source>
</evidence>
<keyword evidence="2" id="KW-1003">Cell membrane</keyword>
<keyword evidence="3" id="KW-0488">Methylation</keyword>
<proteinExistence type="inferred from homology"/>
<evidence type="ECO:0000256" key="5">
    <source>
        <dbReference type="ARBA" id="ARBA00022519"/>
    </source>
</evidence>
<dbReference type="FunFam" id="1.10.287.950:FF:000001">
    <property type="entry name" value="Methyl-accepting chemotaxis sensory transducer"/>
    <property type="match status" value="1"/>
</dbReference>
<gene>
    <name evidence="15" type="ORF">DAQ1742_02581</name>
</gene>
<dbReference type="PROSITE" id="PS50112">
    <property type="entry name" value="PAS"/>
    <property type="match status" value="1"/>
</dbReference>